<gene>
    <name evidence="6" type="ORF">BCR35DRAFT_307014</name>
</gene>
<feature type="compositionally biased region" description="Acidic residues" evidence="4">
    <location>
        <begin position="421"/>
        <end position="437"/>
    </location>
</feature>
<feature type="compositionally biased region" description="Basic residues" evidence="4">
    <location>
        <begin position="720"/>
        <end position="734"/>
    </location>
</feature>
<proteinExistence type="inferred from homology"/>
<dbReference type="InterPro" id="IPR018972">
    <property type="entry name" value="Sas10_C_dom"/>
</dbReference>
<feature type="compositionally biased region" description="Acidic residues" evidence="4">
    <location>
        <begin position="481"/>
        <end position="506"/>
    </location>
</feature>
<feature type="region of interest" description="Disordered" evidence="4">
    <location>
        <begin position="1"/>
        <end position="232"/>
    </location>
</feature>
<keyword evidence="7" id="KW-1185">Reference proteome</keyword>
<sequence>MGKSKKSKSGQPSRFRVQQAAPAQAFDPKKSRARALQTADDAFGGDEDEFHKNRDSILFEDDGAGDRDVNDLSSDDEIYGLNLPSAGSDDEESQAGEDDEEADEEEYPSEDEDETYSTLPADEPRGRFAKVSNPSQDVLSDASDAEEEEEEEAANSSDEEETWAAGSYHASRRAPGEADSSDDEALDLEAEEARRLQKKAKGVLAGEDYGFGEEDEEGEEMVEEVRKKARGKGRLEDEVLGGEGEKGEAKQWTEEEAIAHLLKKSPETLALLDDFTATAERIKGVEKNLEIVRLGDEDGKEHPALAIMELEHQALATYLPTLAFYFSLLLSPSPSSDLLSKVLARLSSLRQALATMEELDLTSAQYEESEGSSDEAEDDEEGMLASEMWDAGGAEGSNEESQELDEEDMRMLMEMEHRESDDEEEFDSEDEDEEGGEDSMLAGMTDEELEELMASMPADADADMFIKAVEQAQRQKAGLPVDDDEEDGDDDLPPSAFDDEMDDYEMNDIGANSKKNQKKKAKKASKKEIIIPDLPSSSSRKIASLPTSSSNVNDDYLDPTALSLTDSSDKASARHSLRFHVSQVKQKAAKREAGHGRRIGGDDDLPRRSKENARREVLKRQEHGALGDGKGEALDGGDWNEEDKRVARGVKGISGAEEEISAEDYYEAVKAGREEGRAAKKAKYDEERLEDRAYNHDLSTSLPDGPRGASRQIMANKGLQPKRAKVNRNPRVKKRMAYDKAVKKVATMKSVYKGGDRSGYEGEKSGIGKRVVKSVRLGGA</sequence>
<feature type="compositionally biased region" description="Acidic residues" evidence="4">
    <location>
        <begin position="397"/>
        <end position="408"/>
    </location>
</feature>
<evidence type="ECO:0000256" key="1">
    <source>
        <dbReference type="ARBA" id="ARBA00004123"/>
    </source>
</evidence>
<accession>A0A1Y2EQX9</accession>
<feature type="compositionally biased region" description="Acidic residues" evidence="4">
    <location>
        <begin position="179"/>
        <end position="190"/>
    </location>
</feature>
<feature type="compositionally biased region" description="Basic and acidic residues" evidence="4">
    <location>
        <begin position="589"/>
        <end position="633"/>
    </location>
</feature>
<dbReference type="InParanoid" id="A0A1Y2EQX9"/>
<comment type="similarity">
    <text evidence="2">Belongs to the SAS10 family.</text>
</comment>
<evidence type="ECO:0000256" key="3">
    <source>
        <dbReference type="ARBA" id="ARBA00023242"/>
    </source>
</evidence>
<evidence type="ECO:0000256" key="4">
    <source>
        <dbReference type="SAM" id="MobiDB-lite"/>
    </source>
</evidence>
<comment type="subcellular location">
    <subcellularLocation>
        <location evidence="1">Nucleus</location>
    </subcellularLocation>
</comment>
<dbReference type="FunCoup" id="A0A1Y2EQX9">
    <property type="interactions" value="128"/>
</dbReference>
<feature type="compositionally biased region" description="Polar residues" evidence="4">
    <location>
        <begin position="535"/>
        <end position="553"/>
    </location>
</feature>
<evidence type="ECO:0000256" key="2">
    <source>
        <dbReference type="ARBA" id="ARBA00010979"/>
    </source>
</evidence>
<feature type="compositionally biased region" description="Acidic residues" evidence="4">
    <location>
        <begin position="143"/>
        <end position="162"/>
    </location>
</feature>
<evidence type="ECO:0000313" key="6">
    <source>
        <dbReference type="EMBL" id="ORY73586.1"/>
    </source>
</evidence>
<feature type="compositionally biased region" description="Basic residues" evidence="4">
    <location>
        <begin position="515"/>
        <end position="525"/>
    </location>
</feature>
<name>A0A1Y2EQX9_9BASI</name>
<dbReference type="EMBL" id="MCGR01000045">
    <property type="protein sequence ID" value="ORY73586.1"/>
    <property type="molecule type" value="Genomic_DNA"/>
</dbReference>
<dbReference type="Pfam" id="PF09368">
    <property type="entry name" value="Sas10"/>
    <property type="match status" value="1"/>
</dbReference>
<evidence type="ECO:0000259" key="5">
    <source>
        <dbReference type="Pfam" id="PF09368"/>
    </source>
</evidence>
<dbReference type="AlphaFoldDB" id="A0A1Y2EQX9"/>
<dbReference type="STRING" id="106004.A0A1Y2EQX9"/>
<feature type="region of interest" description="Disordered" evidence="4">
    <location>
        <begin position="691"/>
        <end position="734"/>
    </location>
</feature>
<protein>
    <recommendedName>
        <fullName evidence="5">Sas10 C-terminal domain-containing protein</fullName>
    </recommendedName>
</protein>
<reference evidence="6 7" key="1">
    <citation type="submission" date="2016-07" db="EMBL/GenBank/DDBJ databases">
        <title>Pervasive Adenine N6-methylation of Active Genes in Fungi.</title>
        <authorList>
            <consortium name="DOE Joint Genome Institute"/>
            <person name="Mondo S.J."/>
            <person name="Dannebaum R.O."/>
            <person name="Kuo R.C."/>
            <person name="Labutti K."/>
            <person name="Haridas S."/>
            <person name="Kuo A."/>
            <person name="Salamov A."/>
            <person name="Ahrendt S.R."/>
            <person name="Lipzen A."/>
            <person name="Sullivan W."/>
            <person name="Andreopoulos W.B."/>
            <person name="Clum A."/>
            <person name="Lindquist E."/>
            <person name="Daum C."/>
            <person name="Ramamoorthy G.K."/>
            <person name="Gryganskyi A."/>
            <person name="Culley D."/>
            <person name="Magnuson J.K."/>
            <person name="James T.Y."/>
            <person name="O'Malley M.A."/>
            <person name="Stajich J.E."/>
            <person name="Spatafora J.W."/>
            <person name="Visel A."/>
            <person name="Grigoriev I.V."/>
        </authorList>
    </citation>
    <scope>NUCLEOTIDE SEQUENCE [LARGE SCALE GENOMIC DNA]</scope>
    <source>
        <strain evidence="6 7">62-1032</strain>
    </source>
</reference>
<dbReference type="GO" id="GO:0032040">
    <property type="term" value="C:small-subunit processome"/>
    <property type="evidence" value="ECO:0007669"/>
    <property type="project" value="TreeGrafter"/>
</dbReference>
<dbReference type="Proteomes" id="UP000193467">
    <property type="component" value="Unassembled WGS sequence"/>
</dbReference>
<feature type="compositionally biased region" description="Acidic residues" evidence="4">
    <location>
        <begin position="210"/>
        <end position="222"/>
    </location>
</feature>
<feature type="compositionally biased region" description="Acidic residues" evidence="4">
    <location>
        <begin position="88"/>
        <end position="115"/>
    </location>
</feature>
<dbReference type="OrthoDB" id="1924577at2759"/>
<feature type="compositionally biased region" description="Basic and acidic residues" evidence="4">
    <location>
        <begin position="409"/>
        <end position="420"/>
    </location>
</feature>
<organism evidence="6 7">
    <name type="scientific">Leucosporidium creatinivorum</name>
    <dbReference type="NCBI Taxonomy" id="106004"/>
    <lineage>
        <taxon>Eukaryota</taxon>
        <taxon>Fungi</taxon>
        <taxon>Dikarya</taxon>
        <taxon>Basidiomycota</taxon>
        <taxon>Pucciniomycotina</taxon>
        <taxon>Microbotryomycetes</taxon>
        <taxon>Leucosporidiales</taxon>
        <taxon>Leucosporidium</taxon>
    </lineage>
</organism>
<feature type="region of interest" description="Disordered" evidence="4">
    <location>
        <begin position="360"/>
        <end position="644"/>
    </location>
</feature>
<evidence type="ECO:0000313" key="7">
    <source>
        <dbReference type="Proteomes" id="UP000193467"/>
    </source>
</evidence>
<dbReference type="GO" id="GO:0000462">
    <property type="term" value="P:maturation of SSU-rRNA from tricistronic rRNA transcript (SSU-rRNA, 5.8S rRNA, LSU-rRNA)"/>
    <property type="evidence" value="ECO:0007669"/>
    <property type="project" value="TreeGrafter"/>
</dbReference>
<feature type="domain" description="Sas10 C-terminal" evidence="5">
    <location>
        <begin position="704"/>
        <end position="777"/>
    </location>
</feature>
<keyword evidence="3" id="KW-0539">Nucleus</keyword>
<feature type="compositionally biased region" description="Acidic residues" evidence="4">
    <location>
        <begin position="367"/>
        <end position="382"/>
    </location>
</feature>
<dbReference type="PANTHER" id="PTHR13237:SF8">
    <property type="entry name" value="SOMETHING ABOUT SILENCING PROTEIN 10"/>
    <property type="match status" value="1"/>
</dbReference>
<dbReference type="PANTHER" id="PTHR13237">
    <property type="entry name" value="SOMETHING ABOUT SILENCING PROTEIN 10-RELATED"/>
    <property type="match status" value="1"/>
</dbReference>
<comment type="caution">
    <text evidence="6">The sequence shown here is derived from an EMBL/GenBank/DDBJ whole genome shotgun (WGS) entry which is preliminary data.</text>
</comment>